<proteinExistence type="predicted"/>
<reference evidence="2 3" key="1">
    <citation type="submission" date="2019-07" db="EMBL/GenBank/DDBJ databases">
        <title>Genomics analysis of Aphanomyces spp. identifies a new class of oomycete effector associated with host adaptation.</title>
        <authorList>
            <person name="Gaulin E."/>
        </authorList>
    </citation>
    <scope>NUCLEOTIDE SEQUENCE [LARGE SCALE GENOMIC DNA]</scope>
    <source>
        <strain evidence="2 3">ATCC 201684</strain>
    </source>
</reference>
<accession>A0A6G0WGV4</accession>
<gene>
    <name evidence="2" type="ORF">Ae201684_015385</name>
</gene>
<name>A0A6G0WGV4_9STRA</name>
<evidence type="ECO:0000256" key="1">
    <source>
        <dbReference type="SAM" id="SignalP"/>
    </source>
</evidence>
<evidence type="ECO:0000313" key="3">
    <source>
        <dbReference type="Proteomes" id="UP000481153"/>
    </source>
</evidence>
<comment type="caution">
    <text evidence="2">The sequence shown here is derived from an EMBL/GenBank/DDBJ whole genome shotgun (WGS) entry which is preliminary data.</text>
</comment>
<organism evidence="2 3">
    <name type="scientific">Aphanomyces euteiches</name>
    <dbReference type="NCBI Taxonomy" id="100861"/>
    <lineage>
        <taxon>Eukaryota</taxon>
        <taxon>Sar</taxon>
        <taxon>Stramenopiles</taxon>
        <taxon>Oomycota</taxon>
        <taxon>Saprolegniomycetes</taxon>
        <taxon>Saprolegniales</taxon>
        <taxon>Verrucalvaceae</taxon>
        <taxon>Aphanomyces</taxon>
    </lineage>
</organism>
<feature type="chain" id="PRO_5026005996" description="Secreted protein" evidence="1">
    <location>
        <begin position="25"/>
        <end position="95"/>
    </location>
</feature>
<evidence type="ECO:0008006" key="4">
    <source>
        <dbReference type="Google" id="ProtNLM"/>
    </source>
</evidence>
<protein>
    <recommendedName>
        <fullName evidence="4">Secreted protein</fullName>
    </recommendedName>
</protein>
<dbReference type="Proteomes" id="UP000481153">
    <property type="component" value="Unassembled WGS sequence"/>
</dbReference>
<keyword evidence="1" id="KW-0732">Signal</keyword>
<keyword evidence="3" id="KW-1185">Reference proteome</keyword>
<evidence type="ECO:0000313" key="2">
    <source>
        <dbReference type="EMBL" id="KAF0726363.1"/>
    </source>
</evidence>
<feature type="signal peptide" evidence="1">
    <location>
        <begin position="1"/>
        <end position="24"/>
    </location>
</feature>
<dbReference type="EMBL" id="VJMJ01000218">
    <property type="protein sequence ID" value="KAF0726363.1"/>
    <property type="molecule type" value="Genomic_DNA"/>
</dbReference>
<sequence length="95" mass="10249">MAISSRCDALWHLVRLLLCCGCSRRPPILPTTTGDSSNCPTCPGVPAALYTRPSLSSPIRPGDRRPFLSSQISVNRARSKRTTGLIISPNLTLSN</sequence>
<dbReference type="AlphaFoldDB" id="A0A6G0WGV4"/>